<sequence>MGTDWGQENAAGVWEERVLHLGLQPHGSNVGRARRRCQKLCGRGKTAGNTRSKTMVSIRREALAACDTSAGGAEVEGEEGLAGATEILELEVVVITQLFRVTH</sequence>
<dbReference type="Proteomes" id="UP000028990">
    <property type="component" value="Unassembled WGS sequence"/>
</dbReference>
<proteinExistence type="predicted"/>
<evidence type="ECO:0000313" key="2">
    <source>
        <dbReference type="Proteomes" id="UP000028990"/>
    </source>
</evidence>
<accession>A0A091DBD5</accession>
<gene>
    <name evidence="1" type="ORF">H920_10793</name>
</gene>
<dbReference type="AlphaFoldDB" id="A0A091DBD5"/>
<organism evidence="1 2">
    <name type="scientific">Fukomys damarensis</name>
    <name type="common">Damaraland mole rat</name>
    <name type="synonym">Cryptomys damarensis</name>
    <dbReference type="NCBI Taxonomy" id="885580"/>
    <lineage>
        <taxon>Eukaryota</taxon>
        <taxon>Metazoa</taxon>
        <taxon>Chordata</taxon>
        <taxon>Craniata</taxon>
        <taxon>Vertebrata</taxon>
        <taxon>Euteleostomi</taxon>
        <taxon>Mammalia</taxon>
        <taxon>Eutheria</taxon>
        <taxon>Euarchontoglires</taxon>
        <taxon>Glires</taxon>
        <taxon>Rodentia</taxon>
        <taxon>Hystricomorpha</taxon>
        <taxon>Bathyergidae</taxon>
        <taxon>Fukomys</taxon>
    </lineage>
</organism>
<protein>
    <submittedName>
        <fullName evidence="1">Uncharacterized protein</fullName>
    </submittedName>
</protein>
<keyword evidence="2" id="KW-1185">Reference proteome</keyword>
<reference evidence="1 2" key="1">
    <citation type="submission" date="2013-11" db="EMBL/GenBank/DDBJ databases">
        <title>The Damaraland mole rat (Fukomys damarensis) genome and evolution of African mole rats.</title>
        <authorList>
            <person name="Gladyshev V.N."/>
            <person name="Fang X."/>
        </authorList>
    </citation>
    <scope>NUCLEOTIDE SEQUENCE [LARGE SCALE GENOMIC DNA]</scope>
    <source>
        <tissue evidence="1">Liver</tissue>
    </source>
</reference>
<name>A0A091DBD5_FUKDA</name>
<evidence type="ECO:0000313" key="1">
    <source>
        <dbReference type="EMBL" id="KFO27778.1"/>
    </source>
</evidence>
<dbReference type="EMBL" id="KN122859">
    <property type="protein sequence ID" value="KFO27778.1"/>
    <property type="molecule type" value="Genomic_DNA"/>
</dbReference>